<organism evidence="1 2">
    <name type="scientific">Ampelomyces quisqualis</name>
    <name type="common">Powdery mildew agent</name>
    <dbReference type="NCBI Taxonomy" id="50730"/>
    <lineage>
        <taxon>Eukaryota</taxon>
        <taxon>Fungi</taxon>
        <taxon>Dikarya</taxon>
        <taxon>Ascomycota</taxon>
        <taxon>Pezizomycotina</taxon>
        <taxon>Dothideomycetes</taxon>
        <taxon>Pleosporomycetidae</taxon>
        <taxon>Pleosporales</taxon>
        <taxon>Pleosporineae</taxon>
        <taxon>Phaeosphaeriaceae</taxon>
        <taxon>Ampelomyces</taxon>
    </lineage>
</organism>
<name>A0A6A5QRS3_AMPQU</name>
<accession>A0A6A5QRS3</accession>
<proteinExistence type="predicted"/>
<dbReference type="AlphaFoldDB" id="A0A6A5QRS3"/>
<dbReference type="EMBL" id="ML979134">
    <property type="protein sequence ID" value="KAF1918082.1"/>
    <property type="molecule type" value="Genomic_DNA"/>
</dbReference>
<keyword evidence="2" id="KW-1185">Reference proteome</keyword>
<evidence type="ECO:0000313" key="2">
    <source>
        <dbReference type="Proteomes" id="UP000800096"/>
    </source>
</evidence>
<sequence>MLHGAYPKRLVPSLAFLGHLLTDQHCPSQHQKFHITYQEHDQHGRYLRLIITYTFIQSERVSSGKPCFILPP</sequence>
<evidence type="ECO:0000313" key="1">
    <source>
        <dbReference type="EMBL" id="KAF1918082.1"/>
    </source>
</evidence>
<dbReference type="Proteomes" id="UP000800096">
    <property type="component" value="Unassembled WGS sequence"/>
</dbReference>
<gene>
    <name evidence="1" type="ORF">BDU57DRAFT_514645</name>
</gene>
<reference evidence="1" key="1">
    <citation type="journal article" date="2020" name="Stud. Mycol.">
        <title>101 Dothideomycetes genomes: a test case for predicting lifestyles and emergence of pathogens.</title>
        <authorList>
            <person name="Haridas S."/>
            <person name="Albert R."/>
            <person name="Binder M."/>
            <person name="Bloem J."/>
            <person name="Labutti K."/>
            <person name="Salamov A."/>
            <person name="Andreopoulos B."/>
            <person name="Baker S."/>
            <person name="Barry K."/>
            <person name="Bills G."/>
            <person name="Bluhm B."/>
            <person name="Cannon C."/>
            <person name="Castanera R."/>
            <person name="Culley D."/>
            <person name="Daum C."/>
            <person name="Ezra D."/>
            <person name="Gonzalez J."/>
            <person name="Henrissat B."/>
            <person name="Kuo A."/>
            <person name="Liang C."/>
            <person name="Lipzen A."/>
            <person name="Lutzoni F."/>
            <person name="Magnuson J."/>
            <person name="Mondo S."/>
            <person name="Nolan M."/>
            <person name="Ohm R."/>
            <person name="Pangilinan J."/>
            <person name="Park H.-J."/>
            <person name="Ramirez L."/>
            <person name="Alfaro M."/>
            <person name="Sun H."/>
            <person name="Tritt A."/>
            <person name="Yoshinaga Y."/>
            <person name="Zwiers L.-H."/>
            <person name="Turgeon B."/>
            <person name="Goodwin S."/>
            <person name="Spatafora J."/>
            <person name="Crous P."/>
            <person name="Grigoriev I."/>
        </authorList>
    </citation>
    <scope>NUCLEOTIDE SEQUENCE</scope>
    <source>
        <strain evidence="1">HMLAC05119</strain>
    </source>
</reference>
<protein>
    <submittedName>
        <fullName evidence="1">Uncharacterized protein</fullName>
    </submittedName>
</protein>